<evidence type="ECO:0000313" key="2">
    <source>
        <dbReference type="Proteomes" id="UP000499080"/>
    </source>
</evidence>
<reference evidence="1 2" key="1">
    <citation type="journal article" date="2019" name="Sci. Rep.">
        <title>Orb-weaving spider Araneus ventricosus genome elucidates the spidroin gene catalogue.</title>
        <authorList>
            <person name="Kono N."/>
            <person name="Nakamura H."/>
            <person name="Ohtoshi R."/>
            <person name="Moran D.A.P."/>
            <person name="Shinohara A."/>
            <person name="Yoshida Y."/>
            <person name="Fujiwara M."/>
            <person name="Mori M."/>
            <person name="Tomita M."/>
            <person name="Arakawa K."/>
        </authorList>
    </citation>
    <scope>NUCLEOTIDE SEQUENCE [LARGE SCALE GENOMIC DNA]</scope>
</reference>
<name>A0A4Y2IDQ2_ARAVE</name>
<keyword evidence="2" id="KW-1185">Reference proteome</keyword>
<gene>
    <name evidence="1" type="ORF">AVEN_151527_1</name>
</gene>
<dbReference type="EMBL" id="BGPR01002576">
    <property type="protein sequence ID" value="GBM75765.1"/>
    <property type="molecule type" value="Genomic_DNA"/>
</dbReference>
<organism evidence="1 2">
    <name type="scientific">Araneus ventricosus</name>
    <name type="common">Orbweaver spider</name>
    <name type="synonym">Epeira ventricosa</name>
    <dbReference type="NCBI Taxonomy" id="182803"/>
    <lineage>
        <taxon>Eukaryota</taxon>
        <taxon>Metazoa</taxon>
        <taxon>Ecdysozoa</taxon>
        <taxon>Arthropoda</taxon>
        <taxon>Chelicerata</taxon>
        <taxon>Arachnida</taxon>
        <taxon>Araneae</taxon>
        <taxon>Araneomorphae</taxon>
        <taxon>Entelegynae</taxon>
        <taxon>Araneoidea</taxon>
        <taxon>Araneidae</taxon>
        <taxon>Araneus</taxon>
    </lineage>
</organism>
<comment type="caution">
    <text evidence="1">The sequence shown here is derived from an EMBL/GenBank/DDBJ whole genome shotgun (WGS) entry which is preliminary data.</text>
</comment>
<proteinExistence type="predicted"/>
<dbReference type="Proteomes" id="UP000499080">
    <property type="component" value="Unassembled WGS sequence"/>
</dbReference>
<sequence>MWASNHNVRSVSNFGYNRSKSRRAKCILCFLQSNAKYKTRNIMSRYAKVGMGRDTRACIVILFRVSDSEDYETLSTRGCPGLAHGLPFAYGWMTPFLETSRLRRPACSPGI</sequence>
<protein>
    <submittedName>
        <fullName evidence="1">Uncharacterized protein</fullName>
    </submittedName>
</protein>
<evidence type="ECO:0000313" key="1">
    <source>
        <dbReference type="EMBL" id="GBM75765.1"/>
    </source>
</evidence>
<accession>A0A4Y2IDQ2</accession>
<dbReference type="AlphaFoldDB" id="A0A4Y2IDQ2"/>